<organism evidence="1 2">
    <name type="scientific">Pyxicephalus adspersus</name>
    <name type="common">African bullfrog</name>
    <dbReference type="NCBI Taxonomy" id="30357"/>
    <lineage>
        <taxon>Eukaryota</taxon>
        <taxon>Metazoa</taxon>
        <taxon>Chordata</taxon>
        <taxon>Craniata</taxon>
        <taxon>Vertebrata</taxon>
        <taxon>Euteleostomi</taxon>
        <taxon>Amphibia</taxon>
        <taxon>Batrachia</taxon>
        <taxon>Anura</taxon>
        <taxon>Neobatrachia</taxon>
        <taxon>Ranoidea</taxon>
        <taxon>Pyxicephalidae</taxon>
        <taxon>Pyxicephalinae</taxon>
        <taxon>Pyxicephalus</taxon>
    </lineage>
</organism>
<evidence type="ECO:0000313" key="1">
    <source>
        <dbReference type="EMBL" id="DBA17835.1"/>
    </source>
</evidence>
<comment type="caution">
    <text evidence="1">The sequence shown here is derived from an EMBL/GenBank/DDBJ whole genome shotgun (WGS) entry which is preliminary data.</text>
</comment>
<gene>
    <name evidence="1" type="ORF">GDO54_016150</name>
</gene>
<protein>
    <submittedName>
        <fullName evidence="1">Uncharacterized protein</fullName>
    </submittedName>
</protein>
<dbReference type="AlphaFoldDB" id="A0AAV3A2I7"/>
<evidence type="ECO:0000313" key="2">
    <source>
        <dbReference type="Proteomes" id="UP001181693"/>
    </source>
</evidence>
<dbReference type="Proteomes" id="UP001181693">
    <property type="component" value="Unassembled WGS sequence"/>
</dbReference>
<accession>A0AAV3A2I7</accession>
<proteinExistence type="predicted"/>
<dbReference type="EMBL" id="DYDO01000009">
    <property type="protein sequence ID" value="DBA17835.1"/>
    <property type="molecule type" value="Genomic_DNA"/>
</dbReference>
<keyword evidence="2" id="KW-1185">Reference proteome</keyword>
<name>A0AAV3A2I7_PYXAD</name>
<sequence>MDPASQTPEYSVHTHYLIHLYFSMLSCSPHKSHYPICPIMHIGQRALCLSHMPNCFGCGLVEQRGHHDGQGFFCRNQGEPDHLDI</sequence>
<reference evidence="1" key="1">
    <citation type="thesis" date="2020" institute="ProQuest LLC" country="789 East Eisenhower Parkway, Ann Arbor, MI, USA">
        <title>Comparative Genomics and Chromosome Evolution.</title>
        <authorList>
            <person name="Mudd A.B."/>
        </authorList>
    </citation>
    <scope>NUCLEOTIDE SEQUENCE</scope>
    <source>
        <strain evidence="1">1538</strain>
        <tissue evidence="1">Blood</tissue>
    </source>
</reference>